<feature type="transmembrane region" description="Helical" evidence="2">
    <location>
        <begin position="261"/>
        <end position="280"/>
    </location>
</feature>
<evidence type="ECO:0008006" key="5">
    <source>
        <dbReference type="Google" id="ProtNLM"/>
    </source>
</evidence>
<organism evidence="3 4">
    <name type="scientific">Candidatus Lloydbacteria bacterium CG22_combo_CG10-13_8_21_14_all_47_15</name>
    <dbReference type="NCBI Taxonomy" id="1974635"/>
    <lineage>
        <taxon>Bacteria</taxon>
        <taxon>Candidatus Lloydiibacteriota</taxon>
    </lineage>
</organism>
<feature type="transmembrane region" description="Helical" evidence="2">
    <location>
        <begin position="343"/>
        <end position="362"/>
    </location>
</feature>
<keyword evidence="2" id="KW-0812">Transmembrane</keyword>
<feature type="region of interest" description="Disordered" evidence="1">
    <location>
        <begin position="557"/>
        <end position="585"/>
    </location>
</feature>
<sequence length="585" mass="63187">MAYFFFSHRNKKSVAGLLLCVVLCVALLAPFEVSFAQNNKSEGGTGGIGNGILAEFLGIDKLGTLIDNALADVGNTIMGTFGLAVTGAGILFNWAVDNAIHNRFLNNNDFVGVGWRTLRDVVNLFFIFILLYIAIATILQVEGFNTKKLLTNIIVVALLVNFSLVITRAIVDVSNVVALEFYNSITVTGTAAGTPKNIGAIFVEGLRIESVWDVTNPSTLGSNVEASLSSIILITSLGSVLLLVVAFVLLAAAILFVIRSVVLMILMVLAPLGFLAMILPQTQKYAHQWWHALFSQAFFAPFYMILFAAYATMIQNVDNNALLAKAKTESWADTLTNWTQQSALILNFAVLIGLAIGILVVAKMVGAAGASTTIAWGQSARRWGQGKVAGGVGRVWHATGGRAASAAAGSTIMQGLATKSPRIGSLMYRGLDKTAQGYQQSVQTKTDSQIALGKRISAGAGGAQRLQTYQTTLAATGGIAAGKAGEALTEYREKLRSDQERVGRLKTEREGVNKNVNEIRQLVAETKDIRPEEQNAMNKELSRLDHELDRIDKEIERRSKNIGQTQNWQEVKTQKKTDTKDNKTA</sequence>
<dbReference type="EMBL" id="PCTL01000021">
    <property type="protein sequence ID" value="PIP73405.1"/>
    <property type="molecule type" value="Genomic_DNA"/>
</dbReference>
<feature type="transmembrane region" description="Helical" evidence="2">
    <location>
        <begin position="153"/>
        <end position="171"/>
    </location>
</feature>
<evidence type="ECO:0000313" key="3">
    <source>
        <dbReference type="EMBL" id="PIP73405.1"/>
    </source>
</evidence>
<accession>A0A2H0CTZ7</accession>
<dbReference type="AlphaFoldDB" id="A0A2H0CTZ7"/>
<protein>
    <recommendedName>
        <fullName evidence="5">TrbL/VirB6 plasmid conjugal transfer protein</fullName>
    </recommendedName>
</protein>
<feature type="compositionally biased region" description="Polar residues" evidence="1">
    <location>
        <begin position="561"/>
        <end position="571"/>
    </location>
</feature>
<proteinExistence type="predicted"/>
<reference evidence="3 4" key="1">
    <citation type="submission" date="2017-09" db="EMBL/GenBank/DDBJ databases">
        <title>Depth-based differentiation of microbial function through sediment-hosted aquifers and enrichment of novel symbionts in the deep terrestrial subsurface.</title>
        <authorList>
            <person name="Probst A.J."/>
            <person name="Ladd B."/>
            <person name="Jarett J.K."/>
            <person name="Geller-Mcgrath D.E."/>
            <person name="Sieber C.M."/>
            <person name="Emerson J.B."/>
            <person name="Anantharaman K."/>
            <person name="Thomas B.C."/>
            <person name="Malmstrom R."/>
            <person name="Stieglmeier M."/>
            <person name="Klingl A."/>
            <person name="Woyke T."/>
            <person name="Ryan C.M."/>
            <person name="Banfield J.F."/>
        </authorList>
    </citation>
    <scope>NUCLEOTIDE SEQUENCE [LARGE SCALE GENOMIC DNA]</scope>
    <source>
        <strain evidence="3">CG22_combo_CG10-13_8_21_14_all_47_15</strain>
    </source>
</reference>
<evidence type="ECO:0000256" key="2">
    <source>
        <dbReference type="SAM" id="Phobius"/>
    </source>
</evidence>
<keyword evidence="2" id="KW-0472">Membrane</keyword>
<keyword evidence="2" id="KW-1133">Transmembrane helix</keyword>
<name>A0A2H0CTZ7_9BACT</name>
<feature type="transmembrane region" description="Helical" evidence="2">
    <location>
        <begin position="121"/>
        <end position="141"/>
    </location>
</feature>
<feature type="transmembrane region" description="Helical" evidence="2">
    <location>
        <begin position="231"/>
        <end position="255"/>
    </location>
</feature>
<dbReference type="Proteomes" id="UP000230638">
    <property type="component" value="Unassembled WGS sequence"/>
</dbReference>
<feature type="transmembrane region" description="Helical" evidence="2">
    <location>
        <begin position="292"/>
        <end position="313"/>
    </location>
</feature>
<comment type="caution">
    <text evidence="3">The sequence shown here is derived from an EMBL/GenBank/DDBJ whole genome shotgun (WGS) entry which is preliminary data.</text>
</comment>
<feature type="transmembrane region" description="Helical" evidence="2">
    <location>
        <begin position="77"/>
        <end position="100"/>
    </location>
</feature>
<evidence type="ECO:0000256" key="1">
    <source>
        <dbReference type="SAM" id="MobiDB-lite"/>
    </source>
</evidence>
<gene>
    <name evidence="3" type="ORF">COW88_02190</name>
</gene>
<feature type="compositionally biased region" description="Basic and acidic residues" evidence="1">
    <location>
        <begin position="572"/>
        <end position="585"/>
    </location>
</feature>
<evidence type="ECO:0000313" key="4">
    <source>
        <dbReference type="Proteomes" id="UP000230638"/>
    </source>
</evidence>